<dbReference type="AlphaFoldDB" id="A0A6J4KDQ5"/>
<sequence length="72" mass="7609">MTTSDQPAPLSVDELESLRRVARDPASADADITQMLAAKGVLQPRDGGYVLTPAGEHALNVNHESEVPGIDN</sequence>
<dbReference type="EMBL" id="CADCUA010000046">
    <property type="protein sequence ID" value="CAA9301985.1"/>
    <property type="molecule type" value="Genomic_DNA"/>
</dbReference>
<evidence type="ECO:0000313" key="1">
    <source>
        <dbReference type="EMBL" id="CAA9301985.1"/>
    </source>
</evidence>
<name>A0A6J4KDQ5_9GAMM</name>
<gene>
    <name evidence="1" type="ORF">AVDCRST_MAG71-172</name>
</gene>
<accession>A0A6J4KDQ5</accession>
<reference evidence="1" key="1">
    <citation type="submission" date="2020-02" db="EMBL/GenBank/DDBJ databases">
        <authorList>
            <person name="Meier V. D."/>
        </authorList>
    </citation>
    <scope>NUCLEOTIDE SEQUENCE</scope>
    <source>
        <strain evidence="1">AVDCRST_MAG71</strain>
    </source>
</reference>
<protein>
    <submittedName>
        <fullName evidence="1">Uncharacterized protein</fullName>
    </submittedName>
</protein>
<proteinExistence type="predicted"/>
<organism evidence="1">
    <name type="scientific">uncultured Lysobacter sp</name>
    <dbReference type="NCBI Taxonomy" id="271060"/>
    <lineage>
        <taxon>Bacteria</taxon>
        <taxon>Pseudomonadati</taxon>
        <taxon>Pseudomonadota</taxon>
        <taxon>Gammaproteobacteria</taxon>
        <taxon>Lysobacterales</taxon>
        <taxon>Lysobacteraceae</taxon>
        <taxon>Lysobacter</taxon>
        <taxon>environmental samples</taxon>
    </lineage>
</organism>